<reference evidence="3" key="2">
    <citation type="submission" date="2025-09" db="UniProtKB">
        <authorList>
            <consortium name="Ensembl"/>
        </authorList>
    </citation>
    <scope>IDENTIFICATION</scope>
</reference>
<protein>
    <submittedName>
        <fullName evidence="3">Ubiquitin associated protein 1 like</fullName>
    </submittedName>
</protein>
<accession>A0A8C6XUQ3</accession>
<dbReference type="Ensembl" id="ENSNNAT00000019626.1">
    <property type="protein sequence ID" value="ENSNNAP00000018690.1"/>
    <property type="gene ID" value="ENSNNAG00000012531.1"/>
</dbReference>
<gene>
    <name evidence="3" type="primary">UBAP1L</name>
</gene>
<dbReference type="GO" id="GO:0043162">
    <property type="term" value="P:ubiquitin-dependent protein catabolic process via the multivesicular body sorting pathway"/>
    <property type="evidence" value="ECO:0007669"/>
    <property type="project" value="InterPro"/>
</dbReference>
<sequence length="456" mass="50740">MSYLEGVPFRVTVSFVDDPVGDANSADQREIELPKCAEVLTCTMHDFSLEKKVLYWIDSASRQEIPWFNGTTNTYPTAPPCWLLLVDSKENVAGSHTATSCKTKEMTRVRSCMNLGTKFRRLQCPGSREKTTKREALDQCPEEQEGSEGKESSSATSEEPHSEEPLAPMPDALPQPFDLPQSRPKTSPGHLTAASENSCPRSLSGKQRQSTYFLNNMKNELESAKKKLLAVMHPLNRTATDSALVSKAFSLHQHSRSSRNFRFGAGSPPRLAQTLIPTPPPPTSCCKPSQLHSAGLIRPIQHHKPTMASLSPYSCLPPPPGTQQPLSPHRAHPDSTADLLSVLSQEERELIEPVVALGYPIHRGILALQKTGRQSLGQFLSYLSACDRLLKQGYEETQVTEAMEMFQNSEKKASEFLRLLAQFNDMGFRQADIKEVLLLCENHRDRALEELMTQSQ</sequence>
<proteinExistence type="predicted"/>
<evidence type="ECO:0000256" key="1">
    <source>
        <dbReference type="SAM" id="MobiDB-lite"/>
    </source>
</evidence>
<organism evidence="3 4">
    <name type="scientific">Naja naja</name>
    <name type="common">Indian cobra</name>
    <dbReference type="NCBI Taxonomy" id="35670"/>
    <lineage>
        <taxon>Eukaryota</taxon>
        <taxon>Metazoa</taxon>
        <taxon>Chordata</taxon>
        <taxon>Craniata</taxon>
        <taxon>Vertebrata</taxon>
        <taxon>Euteleostomi</taxon>
        <taxon>Lepidosauria</taxon>
        <taxon>Squamata</taxon>
        <taxon>Bifurcata</taxon>
        <taxon>Unidentata</taxon>
        <taxon>Episquamata</taxon>
        <taxon>Toxicofera</taxon>
        <taxon>Serpentes</taxon>
        <taxon>Colubroidea</taxon>
        <taxon>Elapidae</taxon>
        <taxon>Elapinae</taxon>
        <taxon>Naja</taxon>
    </lineage>
</organism>
<name>A0A8C6XUQ3_NAJNA</name>
<dbReference type="PANTHER" id="PTHR15960:SF3">
    <property type="entry name" value="UBIQUITIN-ASSOCIATED PROTEIN 1-LIKE"/>
    <property type="match status" value="1"/>
</dbReference>
<feature type="compositionally biased region" description="Polar residues" evidence="1">
    <location>
        <begin position="194"/>
        <end position="207"/>
    </location>
</feature>
<dbReference type="InterPro" id="IPR038870">
    <property type="entry name" value="UBAP1"/>
</dbReference>
<dbReference type="PANTHER" id="PTHR15960">
    <property type="entry name" value="LD44032P"/>
    <property type="match status" value="1"/>
</dbReference>
<evidence type="ECO:0000313" key="3">
    <source>
        <dbReference type="Ensembl" id="ENSNNAP00000018690.1"/>
    </source>
</evidence>
<evidence type="ECO:0000259" key="2">
    <source>
        <dbReference type="PROSITE" id="PS51497"/>
    </source>
</evidence>
<evidence type="ECO:0000313" key="4">
    <source>
        <dbReference type="Proteomes" id="UP000694559"/>
    </source>
</evidence>
<dbReference type="GO" id="GO:0000813">
    <property type="term" value="C:ESCRT I complex"/>
    <property type="evidence" value="ECO:0007669"/>
    <property type="project" value="InterPro"/>
</dbReference>
<dbReference type="GeneTree" id="ENSGT00390000008092"/>
<feature type="region of interest" description="Disordered" evidence="1">
    <location>
        <begin position="125"/>
        <end position="207"/>
    </location>
</feature>
<keyword evidence="4" id="KW-1185">Reference proteome</keyword>
<dbReference type="InterPro" id="IPR049467">
    <property type="entry name" value="UBAP-1-like_UBA2"/>
</dbReference>
<dbReference type="Gene3D" id="1.20.120.1920">
    <property type="entry name" value="UBAP1 SOUBA domain"/>
    <property type="match status" value="1"/>
</dbReference>
<feature type="domain" description="UMA" evidence="2">
    <location>
        <begin position="4"/>
        <end position="54"/>
    </location>
</feature>
<dbReference type="Pfam" id="PF21267">
    <property type="entry name" value="UBAP-1_UBA2"/>
    <property type="match status" value="1"/>
</dbReference>
<feature type="compositionally biased region" description="Basic and acidic residues" evidence="1">
    <location>
        <begin position="127"/>
        <end position="137"/>
    </location>
</feature>
<dbReference type="InterPro" id="IPR042575">
    <property type="entry name" value="UBAP1_C"/>
</dbReference>
<reference evidence="3" key="1">
    <citation type="submission" date="2025-08" db="UniProtKB">
        <authorList>
            <consortium name="Ensembl"/>
        </authorList>
    </citation>
    <scope>IDENTIFICATION</scope>
</reference>
<dbReference type="FunFam" id="1.20.120.1920:FF:000002">
    <property type="entry name" value="Ubiquitin-associated protein 1-like a"/>
    <property type="match status" value="1"/>
</dbReference>
<dbReference type="Proteomes" id="UP000694559">
    <property type="component" value="Unplaced"/>
</dbReference>
<dbReference type="CDD" id="cd14316">
    <property type="entry name" value="UBA2_UBAP1_like"/>
    <property type="match status" value="1"/>
</dbReference>
<dbReference type="GO" id="GO:0043130">
    <property type="term" value="F:ubiquitin binding"/>
    <property type="evidence" value="ECO:0007669"/>
    <property type="project" value="InterPro"/>
</dbReference>
<dbReference type="OrthoDB" id="2018023at2759"/>
<dbReference type="PROSITE" id="PS51497">
    <property type="entry name" value="UMA"/>
    <property type="match status" value="1"/>
</dbReference>
<dbReference type="AlphaFoldDB" id="A0A8C6XUQ3"/>
<dbReference type="InterPro" id="IPR023340">
    <property type="entry name" value="UMA"/>
</dbReference>
<dbReference type="OMA" id="KVLYWVE"/>